<dbReference type="EC" id="3.1.3.48" evidence="1"/>
<dbReference type="GO" id="GO:0004725">
    <property type="term" value="F:protein tyrosine phosphatase activity"/>
    <property type="evidence" value="ECO:0007669"/>
    <property type="project" value="UniProtKB-EC"/>
</dbReference>
<dbReference type="Pfam" id="PF12689">
    <property type="entry name" value="Acid_PPase"/>
    <property type="match status" value="1"/>
</dbReference>
<accession>A0A812AXZ2</accession>
<reference evidence="1" key="1">
    <citation type="submission" date="2021-01" db="EMBL/GenBank/DDBJ databases">
        <authorList>
            <person name="Li R."/>
            <person name="Bekaert M."/>
        </authorList>
    </citation>
    <scope>NUCLEOTIDE SEQUENCE</scope>
    <source>
        <strain evidence="1">Farmed</strain>
    </source>
</reference>
<dbReference type="InterPro" id="IPR010033">
    <property type="entry name" value="HAD_SF_ppase_IIIC"/>
</dbReference>
<dbReference type="GO" id="GO:0003993">
    <property type="term" value="F:acid phosphatase activity"/>
    <property type="evidence" value="ECO:0007669"/>
    <property type="project" value="TreeGrafter"/>
</dbReference>
<dbReference type="Proteomes" id="UP000597762">
    <property type="component" value="Unassembled WGS sequence"/>
</dbReference>
<dbReference type="AlphaFoldDB" id="A0A812AXZ2"/>
<dbReference type="InterPro" id="IPR018887">
    <property type="entry name" value="MYDGF"/>
</dbReference>
<dbReference type="SUPFAM" id="SSF56784">
    <property type="entry name" value="HAD-like"/>
    <property type="match status" value="1"/>
</dbReference>
<comment type="caution">
    <text evidence="1">The sequence shown here is derived from an EMBL/GenBank/DDBJ whole genome shotgun (WGS) entry which is preliminary data.</text>
</comment>
<protein>
    <submittedName>
        <fullName evidence="1">MDP1</fullName>
        <ecNumber evidence="1">3.1.3.-</ecNumber>
        <ecNumber evidence="1">3.1.3.48</ecNumber>
    </submittedName>
</protein>
<keyword evidence="2" id="KW-1185">Reference proteome</keyword>
<sequence length="291" mass="33802">MAEEIKPKLIVFDLDYTLWPFWVDTHVDPPFTLKGNGKVYDFRGAEVKHYPEVPDVLKKLQNDGYKLGIASRTGAIEDGRKLVELFGWEEYFQFSEIYPGVKTKHFSRFNEKSKIPYEDMLFFDDENRNIVDVSKLGVTFCFMFRVGLCDNVGDTLEEESAHFDVKPGGKINVYTRDWDGFHCVFTYACQGGTKEQWMMTLKRSINKKYSKCLVFRPSGNSYLFFEQFSVQIKGPQIQSAKLLANNGKPLSPEQYKIEKSKNTVTHTNEKFNSELTFIEIDAIRHKKKKEL</sequence>
<organism evidence="1 2">
    <name type="scientific">Acanthosepion pharaonis</name>
    <name type="common">Pharaoh cuttlefish</name>
    <name type="synonym">Sepia pharaonis</name>
    <dbReference type="NCBI Taxonomy" id="158019"/>
    <lineage>
        <taxon>Eukaryota</taxon>
        <taxon>Metazoa</taxon>
        <taxon>Spiralia</taxon>
        <taxon>Lophotrochozoa</taxon>
        <taxon>Mollusca</taxon>
        <taxon>Cephalopoda</taxon>
        <taxon>Coleoidea</taxon>
        <taxon>Decapodiformes</taxon>
        <taxon>Sepiida</taxon>
        <taxon>Sepiina</taxon>
        <taxon>Sepiidae</taxon>
        <taxon>Acanthosepion</taxon>
    </lineage>
</organism>
<dbReference type="NCBIfam" id="TIGR01681">
    <property type="entry name" value="HAD-SF-IIIC"/>
    <property type="match status" value="1"/>
</dbReference>
<proteinExistence type="predicted"/>
<gene>
    <name evidence="1" type="ORF">SPHA_7174</name>
</gene>
<dbReference type="OrthoDB" id="2865258at2759"/>
<dbReference type="Gene3D" id="3.40.50.1000">
    <property type="entry name" value="HAD superfamily/HAD-like"/>
    <property type="match status" value="1"/>
</dbReference>
<dbReference type="PANTHER" id="PTHR17901:SF14">
    <property type="entry name" value="MAGNESIUM-DEPENDENT PHOSPHATASE 1"/>
    <property type="match status" value="1"/>
</dbReference>
<dbReference type="InterPro" id="IPR036412">
    <property type="entry name" value="HAD-like_sf"/>
</dbReference>
<keyword evidence="1" id="KW-0378">Hydrolase</keyword>
<dbReference type="InterPro" id="IPR035679">
    <property type="entry name" value="MDP-1_euk"/>
</dbReference>
<dbReference type="NCBIfam" id="TIGR01685">
    <property type="entry name" value="MDP-1"/>
    <property type="match status" value="1"/>
</dbReference>
<name>A0A812AXZ2_ACAPH</name>
<dbReference type="Pfam" id="PF10572">
    <property type="entry name" value="UPF0556"/>
    <property type="match status" value="1"/>
</dbReference>
<dbReference type="InterPro" id="IPR010036">
    <property type="entry name" value="MDP_1_eu_arc"/>
</dbReference>
<dbReference type="PANTHER" id="PTHR17901">
    <property type="entry name" value="MAGNESIUM-DEPENDENT PHOSPHATASE 1 MDP1"/>
    <property type="match status" value="1"/>
</dbReference>
<dbReference type="EC" id="3.1.3.-" evidence="1"/>
<evidence type="ECO:0000313" key="2">
    <source>
        <dbReference type="Proteomes" id="UP000597762"/>
    </source>
</evidence>
<dbReference type="InterPro" id="IPR023214">
    <property type="entry name" value="HAD_sf"/>
</dbReference>
<dbReference type="SFLD" id="SFLDS00003">
    <property type="entry name" value="Haloacid_Dehalogenase"/>
    <property type="match status" value="1"/>
</dbReference>
<dbReference type="SFLD" id="SFLDG01129">
    <property type="entry name" value="C1.5:_HAD__Beta-PGM__Phosphata"/>
    <property type="match status" value="1"/>
</dbReference>
<dbReference type="EMBL" id="CAHIKZ030000231">
    <property type="protein sequence ID" value="CAE1162151.1"/>
    <property type="molecule type" value="Genomic_DNA"/>
</dbReference>
<dbReference type="SFLD" id="SFLDG01131">
    <property type="entry name" value="C1.5.2:_MDP_Like"/>
    <property type="match status" value="1"/>
</dbReference>
<dbReference type="CDD" id="cd07501">
    <property type="entry name" value="HAD_MDP-1_like"/>
    <property type="match status" value="1"/>
</dbReference>
<evidence type="ECO:0000313" key="1">
    <source>
        <dbReference type="EMBL" id="CAE1162151.1"/>
    </source>
</evidence>